<feature type="compositionally biased region" description="Low complexity" evidence="1">
    <location>
        <begin position="28"/>
        <end position="39"/>
    </location>
</feature>
<reference evidence="2 3" key="1">
    <citation type="submission" date="2020-05" db="EMBL/GenBank/DDBJ databases">
        <title>Identification and distribution of gene clusters putatively required for synthesis of sphingolipid metabolism inhibitors in phylogenetically diverse species of the filamentous fungus Fusarium.</title>
        <authorList>
            <person name="Kim H.-S."/>
            <person name="Busman M."/>
            <person name="Brown D.W."/>
            <person name="Divon H."/>
            <person name="Uhlig S."/>
            <person name="Proctor R.H."/>
        </authorList>
    </citation>
    <scope>NUCLEOTIDE SEQUENCE [LARGE SCALE GENOMIC DNA]</scope>
    <source>
        <strain evidence="2 3">NRRL 25211</strain>
    </source>
</reference>
<feature type="region of interest" description="Disordered" evidence="1">
    <location>
        <begin position="1"/>
        <end position="55"/>
    </location>
</feature>
<evidence type="ECO:0000313" key="3">
    <source>
        <dbReference type="Proteomes" id="UP000544095"/>
    </source>
</evidence>
<accession>A0A8H5V1C8</accession>
<name>A0A8H5V1C8_9HYPO</name>
<evidence type="ECO:0000256" key="1">
    <source>
        <dbReference type="SAM" id="MobiDB-lite"/>
    </source>
</evidence>
<keyword evidence="3" id="KW-1185">Reference proteome</keyword>
<protein>
    <submittedName>
        <fullName evidence="2">Uncharacterized protein</fullName>
    </submittedName>
</protein>
<organism evidence="2 3">
    <name type="scientific">Fusarium pseudoanthophilum</name>
    <dbReference type="NCBI Taxonomy" id="48495"/>
    <lineage>
        <taxon>Eukaryota</taxon>
        <taxon>Fungi</taxon>
        <taxon>Dikarya</taxon>
        <taxon>Ascomycota</taxon>
        <taxon>Pezizomycotina</taxon>
        <taxon>Sordariomycetes</taxon>
        <taxon>Hypocreomycetidae</taxon>
        <taxon>Hypocreales</taxon>
        <taxon>Nectriaceae</taxon>
        <taxon>Fusarium</taxon>
        <taxon>Fusarium fujikuroi species complex</taxon>
    </lineage>
</organism>
<comment type="caution">
    <text evidence="2">The sequence shown here is derived from an EMBL/GenBank/DDBJ whole genome shotgun (WGS) entry which is preliminary data.</text>
</comment>
<proteinExistence type="predicted"/>
<sequence length="78" mass="8384">MASEREPTAAGADTSAPAEATNAAGEQNAPAADAASNDASSDDHVRDEKVAAGPTKWQKVKGHFWRYKWWYLLLIAVL</sequence>
<dbReference type="AlphaFoldDB" id="A0A8H5V1C8"/>
<gene>
    <name evidence="2" type="ORF">FPANT_1072</name>
</gene>
<dbReference type="EMBL" id="JAAOAR010000048">
    <property type="protein sequence ID" value="KAF5605823.1"/>
    <property type="molecule type" value="Genomic_DNA"/>
</dbReference>
<dbReference type="Proteomes" id="UP000544095">
    <property type="component" value="Unassembled WGS sequence"/>
</dbReference>
<evidence type="ECO:0000313" key="2">
    <source>
        <dbReference type="EMBL" id="KAF5605823.1"/>
    </source>
</evidence>
<feature type="non-terminal residue" evidence="2">
    <location>
        <position position="78"/>
    </location>
</feature>
<feature type="compositionally biased region" description="Basic and acidic residues" evidence="1">
    <location>
        <begin position="41"/>
        <end position="50"/>
    </location>
</feature>